<protein>
    <recommendedName>
        <fullName evidence="3">Glycosyltransferase RgtA/B/C/D-like domain-containing protein</fullName>
    </recommendedName>
</protein>
<keyword evidence="1" id="KW-0812">Transmembrane</keyword>
<feature type="transmembrane region" description="Helical" evidence="1">
    <location>
        <begin position="195"/>
        <end position="212"/>
    </location>
</feature>
<evidence type="ECO:0008006" key="3">
    <source>
        <dbReference type="Google" id="ProtNLM"/>
    </source>
</evidence>
<feature type="transmembrane region" description="Helical" evidence="1">
    <location>
        <begin position="224"/>
        <end position="248"/>
    </location>
</feature>
<dbReference type="RefSeq" id="WP_406701337.1">
    <property type="nucleotide sequence ID" value="NZ_CP155448.1"/>
</dbReference>
<sequence>MATKRFQGAGSSQIPGDDRRSRGREWAVLAALMVAYSTLYAVYYPPLPGIEDEVGFVNQALVWSHGAVSAEGAGWSELADFVPVAGRHVAARHPGRSLAALPFLVMGGVRATFVSGLLLHLAMTAIAALLLTRLGRSPLWAVLLLLHPTLAIYSRTIMADATAGTGLLLAGLALTSASPIAGVWAGLAVGLAASMRYHAALALPIVAVAFLLPGGRPRAWRDALLCMIAGGFAGALLVGYNLVVYHAPTEPFTGSRGYFSTSFFIPHALYYVTALMTLWPAMLLAPWLDRSPLRWLVRGVCGLFLGFLTFYYFHDRAPNWLGTVVVGQRLLQVALPLWIVSYAGVLDDRVVGPLRRWLGDRVGLVLASLACVGLLGATALMFDRHQRHLNELLEARNALIATIPEGSLILYDGALLKLVGIPVGIPSYRLRQLTYLDQPAEDPRQFFADLDREGSRWYLVVLHKLPGGPTTEFARNVIDRYELKRMPEQSPLLSVYTLPQSAPKLSSAPQTP</sequence>
<feature type="transmembrane region" description="Helical" evidence="1">
    <location>
        <begin position="137"/>
        <end position="154"/>
    </location>
</feature>
<feature type="transmembrane region" description="Helical" evidence="1">
    <location>
        <begin position="111"/>
        <end position="131"/>
    </location>
</feature>
<accession>A0AAU7CTD7</accession>
<evidence type="ECO:0000256" key="1">
    <source>
        <dbReference type="SAM" id="Phobius"/>
    </source>
</evidence>
<organism evidence="2">
    <name type="scientific">Singulisphaera sp. Ch08</name>
    <dbReference type="NCBI Taxonomy" id="3120278"/>
    <lineage>
        <taxon>Bacteria</taxon>
        <taxon>Pseudomonadati</taxon>
        <taxon>Planctomycetota</taxon>
        <taxon>Planctomycetia</taxon>
        <taxon>Isosphaerales</taxon>
        <taxon>Isosphaeraceae</taxon>
        <taxon>Singulisphaera</taxon>
    </lineage>
</organism>
<keyword evidence="1" id="KW-1133">Transmembrane helix</keyword>
<dbReference type="AlphaFoldDB" id="A0AAU7CTD7"/>
<name>A0AAU7CTD7_9BACT</name>
<feature type="transmembrane region" description="Helical" evidence="1">
    <location>
        <begin position="362"/>
        <end position="382"/>
    </location>
</feature>
<feature type="transmembrane region" description="Helical" evidence="1">
    <location>
        <begin position="166"/>
        <end position="189"/>
    </location>
</feature>
<reference evidence="2" key="1">
    <citation type="submission" date="2024-05" db="EMBL/GenBank/DDBJ databases">
        <title>Planctomycetes of the genus Singulisphaera possess chitinolytic capabilities.</title>
        <authorList>
            <person name="Ivanova A."/>
        </authorList>
    </citation>
    <scope>NUCLEOTIDE SEQUENCE</scope>
    <source>
        <strain evidence="2">Ch08T</strain>
        <plasmid evidence="2">pSnCh</plasmid>
    </source>
</reference>
<feature type="transmembrane region" description="Helical" evidence="1">
    <location>
        <begin position="295"/>
        <end position="313"/>
    </location>
</feature>
<feature type="transmembrane region" description="Helical" evidence="1">
    <location>
        <begin position="268"/>
        <end position="288"/>
    </location>
</feature>
<feature type="transmembrane region" description="Helical" evidence="1">
    <location>
        <begin position="26"/>
        <end position="43"/>
    </location>
</feature>
<geneLocation type="plasmid" evidence="2">
    <name>pSnCh</name>
</geneLocation>
<keyword evidence="1" id="KW-0472">Membrane</keyword>
<keyword evidence="2" id="KW-0614">Plasmid</keyword>
<gene>
    <name evidence="2" type="ORF">V5E97_40065</name>
</gene>
<dbReference type="EMBL" id="CP155448">
    <property type="protein sequence ID" value="XBH08466.1"/>
    <property type="molecule type" value="Genomic_DNA"/>
</dbReference>
<proteinExistence type="predicted"/>
<evidence type="ECO:0000313" key="2">
    <source>
        <dbReference type="EMBL" id="XBH08466.1"/>
    </source>
</evidence>